<dbReference type="OrthoDB" id="3968167at2759"/>
<evidence type="ECO:0000313" key="5">
    <source>
        <dbReference type="Proteomes" id="UP000309340"/>
    </source>
</evidence>
<evidence type="ECO:0000256" key="1">
    <source>
        <dbReference type="SAM" id="MobiDB-lite"/>
    </source>
</evidence>
<proteinExistence type="predicted"/>
<feature type="region of interest" description="Disordered" evidence="1">
    <location>
        <begin position="73"/>
        <end position="92"/>
    </location>
</feature>
<feature type="signal peptide" evidence="2">
    <location>
        <begin position="1"/>
        <end position="17"/>
    </location>
</feature>
<gene>
    <name evidence="4" type="ORF">B0A55_05133</name>
    <name evidence="3" type="ORF">B0A55_07554</name>
</gene>
<comment type="caution">
    <text evidence="3">The sequence shown here is derived from an EMBL/GenBank/DDBJ whole genome shotgun (WGS) entry which is preliminary data.</text>
</comment>
<protein>
    <submittedName>
        <fullName evidence="3">Uncharacterized protein</fullName>
    </submittedName>
</protein>
<organism evidence="3 5">
    <name type="scientific">Friedmanniomyces simplex</name>
    <dbReference type="NCBI Taxonomy" id="329884"/>
    <lineage>
        <taxon>Eukaryota</taxon>
        <taxon>Fungi</taxon>
        <taxon>Dikarya</taxon>
        <taxon>Ascomycota</taxon>
        <taxon>Pezizomycotina</taxon>
        <taxon>Dothideomycetes</taxon>
        <taxon>Dothideomycetidae</taxon>
        <taxon>Mycosphaerellales</taxon>
        <taxon>Teratosphaeriaceae</taxon>
        <taxon>Friedmanniomyces</taxon>
    </lineage>
</organism>
<evidence type="ECO:0000256" key="2">
    <source>
        <dbReference type="SAM" id="SignalP"/>
    </source>
</evidence>
<keyword evidence="5" id="KW-1185">Reference proteome</keyword>
<accession>A0A4V5NFE1</accession>
<dbReference type="AlphaFoldDB" id="A0A4V5NFE1"/>
<dbReference type="EMBL" id="NAJQ01000385">
    <property type="protein sequence ID" value="TKA70729.1"/>
    <property type="molecule type" value="Genomic_DNA"/>
</dbReference>
<feature type="chain" id="PRO_5036125599" evidence="2">
    <location>
        <begin position="18"/>
        <end position="272"/>
    </location>
</feature>
<dbReference type="Proteomes" id="UP000309340">
    <property type="component" value="Unassembled WGS sequence"/>
</dbReference>
<evidence type="ECO:0000313" key="4">
    <source>
        <dbReference type="EMBL" id="TKA71355.1"/>
    </source>
</evidence>
<evidence type="ECO:0000313" key="3">
    <source>
        <dbReference type="EMBL" id="TKA70729.1"/>
    </source>
</evidence>
<dbReference type="EMBL" id="NAJQ01000356">
    <property type="protein sequence ID" value="TKA71355.1"/>
    <property type="molecule type" value="Genomic_DNA"/>
</dbReference>
<reference evidence="3 5" key="1">
    <citation type="submission" date="2017-03" db="EMBL/GenBank/DDBJ databases">
        <title>Genomes of endolithic fungi from Antarctica.</title>
        <authorList>
            <person name="Coleine C."/>
            <person name="Masonjones S."/>
            <person name="Stajich J.E."/>
        </authorList>
    </citation>
    <scope>NUCLEOTIDE SEQUENCE [LARGE SCALE GENOMIC DNA]</scope>
    <source>
        <strain evidence="3 5">CCFEE 5184</strain>
    </source>
</reference>
<keyword evidence="2" id="KW-0732">Signal</keyword>
<sequence length="272" mass="27940">MTRTIATLLLLATAALAQTVSEKTDGQLTAASATASSICEYVDGQPQVGASCSTSTSHPVSSASVAPVSMSSSTMARSSSTSPPASSASAAPVSTSSGTAMFSSLAITEASHTETIPVPVNTQSGPLSFSMLPITVRGFTHRDHLGTLRCLAALDTRRAYRTVRVVEIVHDVCFVTIVCPPGLIGAFFSLRIPHAILTLFGYLCAKLLGFVQTNYSDHSDKLYRYVNTNSASSAGSASSSAPKPAQQTTNAAPAQKPLGAIVAGAAVLVAML</sequence>
<name>A0A4V5NFE1_9PEZI</name>